<dbReference type="RefSeq" id="WP_083080636.1">
    <property type="nucleotide sequence ID" value="NZ_MVHU01000009.1"/>
</dbReference>
<accession>A0A1X0E833</accession>
<organism evidence="1 2">
    <name type="scientific">Mycolicibacter kumamotonensis</name>
    <dbReference type="NCBI Taxonomy" id="354243"/>
    <lineage>
        <taxon>Bacteria</taxon>
        <taxon>Bacillati</taxon>
        <taxon>Actinomycetota</taxon>
        <taxon>Actinomycetes</taxon>
        <taxon>Mycobacteriales</taxon>
        <taxon>Mycobacteriaceae</taxon>
        <taxon>Mycolicibacter</taxon>
    </lineage>
</organism>
<comment type="caution">
    <text evidence="1">The sequence shown here is derived from an EMBL/GenBank/DDBJ whole genome shotgun (WGS) entry which is preliminary data.</text>
</comment>
<name>A0A1X0E833_9MYCO</name>
<proteinExistence type="predicted"/>
<evidence type="ECO:0000313" key="2">
    <source>
        <dbReference type="Proteomes" id="UP000192713"/>
    </source>
</evidence>
<reference evidence="1 2" key="1">
    <citation type="submission" date="2017-02" db="EMBL/GenBank/DDBJ databases">
        <title>The new phylogeny of genus Mycobacterium.</title>
        <authorList>
            <person name="Tortoli E."/>
            <person name="Trovato A."/>
            <person name="Cirillo D.M."/>
        </authorList>
    </citation>
    <scope>NUCLEOTIDE SEQUENCE [LARGE SCALE GENOMIC DNA]</scope>
    <source>
        <strain evidence="1 2">DSM 45093</strain>
    </source>
</reference>
<protein>
    <submittedName>
        <fullName evidence="1">Uncharacterized protein</fullName>
    </submittedName>
</protein>
<dbReference type="EMBL" id="MVHU01000009">
    <property type="protein sequence ID" value="ORA80741.1"/>
    <property type="molecule type" value="Genomic_DNA"/>
</dbReference>
<gene>
    <name evidence="1" type="ORF">BST28_08235</name>
</gene>
<dbReference type="AlphaFoldDB" id="A0A1X0E833"/>
<evidence type="ECO:0000313" key="1">
    <source>
        <dbReference type="EMBL" id="ORA80741.1"/>
    </source>
</evidence>
<dbReference type="Proteomes" id="UP000192713">
    <property type="component" value="Unassembled WGS sequence"/>
</dbReference>
<sequence length="59" mass="6250">MPAAPTRNALTSNGCAARCLTDDDDQATGLRLPPRPRRVRCTAAGVTGLAEGERRPVVF</sequence>